<dbReference type="PROSITE" id="PS51123">
    <property type="entry name" value="OMPA_2"/>
    <property type="match status" value="1"/>
</dbReference>
<dbReference type="Gene3D" id="3.30.1330.60">
    <property type="entry name" value="OmpA-like domain"/>
    <property type="match status" value="1"/>
</dbReference>
<dbReference type="KEGG" id="cfl:Cfla_2560"/>
<dbReference type="AlphaFoldDB" id="D5UIA3"/>
<dbReference type="SUPFAM" id="SSF103088">
    <property type="entry name" value="OmpA-like"/>
    <property type="match status" value="1"/>
</dbReference>
<dbReference type="RefSeq" id="WP_013117781.1">
    <property type="nucleotide sequence ID" value="NC_014151.1"/>
</dbReference>
<evidence type="ECO:0000313" key="8">
    <source>
        <dbReference type="EMBL" id="ADG75448.1"/>
    </source>
</evidence>
<sequence length="355" mass="36961">MRLRRSGAALAALTLLGLGAGSAAAGTTGDDVELGVATVEAQEVPVHAFFAYNARQDDTKAEVRGVVHGVRRVEGGTALYYSIGSPGPDSVRGAGMFLQAKDHDDIPYAWDVKLVDATNLRAYRPLRTSEGLATSVSSDLTSEGDLHVAFAVFPELPDDVTEVQVVLANGTSAGAVPVEDGALEPVADEPAPRPGQGWPALPDPELLATADPEERTFVLTRRSSDLAGDVQVEESPEQVGIVLDASVLFAFDSAELAPEAQSRLAEVAADIAARGTGEVVVTGYTDSDGDRSYNQTLSEQRAQSVVAALQPAAGGAVTFSAVGEGESDPVASNDTDEGKQANRRVTIVYSVEGDR</sequence>
<dbReference type="HOGENOM" id="CLU_065143_0_0_11"/>
<dbReference type="InterPro" id="IPR036737">
    <property type="entry name" value="OmpA-like_sf"/>
</dbReference>
<evidence type="ECO:0000259" key="7">
    <source>
        <dbReference type="PROSITE" id="PS51123"/>
    </source>
</evidence>
<dbReference type="STRING" id="446466.Cfla_2560"/>
<name>D5UIA3_CELFN</name>
<keyword evidence="6" id="KW-0732">Signal</keyword>
<organism evidence="8 9">
    <name type="scientific">Cellulomonas flavigena (strain ATCC 482 / DSM 20109 / BCRC 11376 / JCM 18109 / NBRC 3775 / NCIMB 8073 / NRS 134)</name>
    <dbReference type="NCBI Taxonomy" id="446466"/>
    <lineage>
        <taxon>Bacteria</taxon>
        <taxon>Bacillati</taxon>
        <taxon>Actinomycetota</taxon>
        <taxon>Actinomycetes</taxon>
        <taxon>Micrococcales</taxon>
        <taxon>Cellulomonadaceae</taxon>
        <taxon>Cellulomonas</taxon>
    </lineage>
</organism>
<dbReference type="eggNOG" id="COG2885">
    <property type="taxonomic scope" value="Bacteria"/>
</dbReference>
<proteinExistence type="predicted"/>
<keyword evidence="2 4" id="KW-0472">Membrane</keyword>
<comment type="subcellular location">
    <subcellularLocation>
        <location evidence="1">Cell outer membrane</location>
    </subcellularLocation>
</comment>
<evidence type="ECO:0000256" key="6">
    <source>
        <dbReference type="SAM" id="SignalP"/>
    </source>
</evidence>
<feature type="signal peptide" evidence="6">
    <location>
        <begin position="1"/>
        <end position="25"/>
    </location>
</feature>
<dbReference type="PANTHER" id="PTHR30329">
    <property type="entry name" value="STATOR ELEMENT OF FLAGELLAR MOTOR COMPLEX"/>
    <property type="match status" value="1"/>
</dbReference>
<reference evidence="8 9" key="1">
    <citation type="journal article" date="2010" name="Stand. Genomic Sci.">
        <title>Complete genome sequence of Cellulomonas flavigena type strain (134).</title>
        <authorList>
            <person name="Abt B."/>
            <person name="Foster B."/>
            <person name="Lapidus A."/>
            <person name="Clum A."/>
            <person name="Sun H."/>
            <person name="Pukall R."/>
            <person name="Lucas S."/>
            <person name="Glavina Del Rio T."/>
            <person name="Nolan M."/>
            <person name="Tice H."/>
            <person name="Cheng J.F."/>
            <person name="Pitluck S."/>
            <person name="Liolios K."/>
            <person name="Ivanova N."/>
            <person name="Mavromatis K."/>
            <person name="Ovchinnikova G."/>
            <person name="Pati A."/>
            <person name="Goodwin L."/>
            <person name="Chen A."/>
            <person name="Palaniappan K."/>
            <person name="Land M."/>
            <person name="Hauser L."/>
            <person name="Chang Y.J."/>
            <person name="Jeffries C.D."/>
            <person name="Rohde M."/>
            <person name="Goker M."/>
            <person name="Woyke T."/>
            <person name="Bristow J."/>
            <person name="Eisen J.A."/>
            <person name="Markowitz V."/>
            <person name="Hugenholtz P."/>
            <person name="Kyrpides N.C."/>
            <person name="Klenk H.P."/>
        </authorList>
    </citation>
    <scope>NUCLEOTIDE SEQUENCE [LARGE SCALE GENOMIC DNA]</scope>
    <source>
        <strain evidence="9">ATCC 482 / DSM 20109 / BCRC 11376 / JCM 18109 / NBRC 3775 / NCIMB 8073 / NRS 134</strain>
    </source>
</reference>
<dbReference type="CDD" id="cd07185">
    <property type="entry name" value="OmpA_C-like"/>
    <property type="match status" value="1"/>
</dbReference>
<evidence type="ECO:0000313" key="9">
    <source>
        <dbReference type="Proteomes" id="UP000000849"/>
    </source>
</evidence>
<dbReference type="GO" id="GO:0009279">
    <property type="term" value="C:cell outer membrane"/>
    <property type="evidence" value="ECO:0007669"/>
    <property type="project" value="UniProtKB-SubCell"/>
</dbReference>
<feature type="region of interest" description="Disordered" evidence="5">
    <location>
        <begin position="322"/>
        <end position="347"/>
    </location>
</feature>
<dbReference type="Proteomes" id="UP000000849">
    <property type="component" value="Chromosome"/>
</dbReference>
<feature type="chain" id="PRO_5003077757" evidence="6">
    <location>
        <begin position="26"/>
        <end position="355"/>
    </location>
</feature>
<evidence type="ECO:0000256" key="1">
    <source>
        <dbReference type="ARBA" id="ARBA00004442"/>
    </source>
</evidence>
<evidence type="ECO:0000256" key="5">
    <source>
        <dbReference type="SAM" id="MobiDB-lite"/>
    </source>
</evidence>
<feature type="domain" description="OmpA-like" evidence="7">
    <location>
        <begin position="236"/>
        <end position="353"/>
    </location>
</feature>
<keyword evidence="9" id="KW-1185">Reference proteome</keyword>
<keyword evidence="3" id="KW-0998">Cell outer membrane</keyword>
<dbReference type="PRINTS" id="PR01021">
    <property type="entry name" value="OMPADOMAIN"/>
</dbReference>
<dbReference type="InterPro" id="IPR006665">
    <property type="entry name" value="OmpA-like"/>
</dbReference>
<dbReference type="EMBL" id="CP001964">
    <property type="protein sequence ID" value="ADG75448.1"/>
    <property type="molecule type" value="Genomic_DNA"/>
</dbReference>
<accession>D5UIA3</accession>
<gene>
    <name evidence="8" type="ordered locus">Cfla_2560</name>
</gene>
<evidence type="ECO:0000256" key="3">
    <source>
        <dbReference type="ARBA" id="ARBA00023237"/>
    </source>
</evidence>
<dbReference type="PANTHER" id="PTHR30329:SF21">
    <property type="entry name" value="LIPOPROTEIN YIAD-RELATED"/>
    <property type="match status" value="1"/>
</dbReference>
<evidence type="ECO:0000256" key="4">
    <source>
        <dbReference type="PROSITE-ProRule" id="PRU00473"/>
    </source>
</evidence>
<dbReference type="InterPro" id="IPR006664">
    <property type="entry name" value="OMP_bac"/>
</dbReference>
<evidence type="ECO:0000256" key="2">
    <source>
        <dbReference type="ARBA" id="ARBA00023136"/>
    </source>
</evidence>
<dbReference type="InterPro" id="IPR050330">
    <property type="entry name" value="Bact_OuterMem_StrucFunc"/>
</dbReference>
<dbReference type="Pfam" id="PF00691">
    <property type="entry name" value="OmpA"/>
    <property type="match status" value="1"/>
</dbReference>
<protein>
    <submittedName>
        <fullName evidence="8">OmpA/MotB domain protein</fullName>
    </submittedName>
</protein>